<dbReference type="RefSeq" id="WP_071327210.1">
    <property type="nucleotide sequence ID" value="NZ_JZDQ02000029.1"/>
</dbReference>
<dbReference type="Proteomes" id="UP000033772">
    <property type="component" value="Unassembled WGS sequence"/>
</dbReference>
<keyword evidence="10" id="KW-0472">Membrane</keyword>
<evidence type="ECO:0000256" key="9">
    <source>
        <dbReference type="SAM" id="MobiDB-lite"/>
    </source>
</evidence>
<evidence type="ECO:0000256" key="6">
    <source>
        <dbReference type="ARBA" id="ARBA00022777"/>
    </source>
</evidence>
<sequence length="424" mass="44412">MRPPSDVWAALRSSPWRLLGSSWPWRALAYLASGALVGLVVAVLLFLLVGVGLLTLIVLVGVLVLAGIPLLAAFVADVERVRLRLVLPDVGRAPAERPEPIAWADRLRALRRLRISGPEVGYTVLLATVLWLVDAVALNLIITIPGVLVLAPVLVRLDAPIAVGPWQLTTPTEAWIAVAPGLVLLIAGLYAATLLAAAQASLARLLLEPAQTRMAAAVADLRRSRVDLVDAFETERSRIERDLHDGAQQRLVALTMTLGLAELEVPEGAGLDLVRQAHAQAETALAELRATVRGIHPRVLVDHGLTAAVHELADAAGLPVSVDLRVDGRLPAPVEAAAYFVVAEALTNAVRHAGARSASVEGQVSGDRLEVGVRDDGAGGATVRPGGGLAGLATRLAALDGRLEVTSPPGGPTEVRMTCPTALP</sequence>
<dbReference type="STRING" id="1844.UG56_019510"/>
<evidence type="ECO:0000313" key="14">
    <source>
        <dbReference type="EMBL" id="OIJ25102.1"/>
    </source>
</evidence>
<dbReference type="SUPFAM" id="SSF55874">
    <property type="entry name" value="ATPase domain of HSP90 chaperone/DNA topoisomerase II/histidine kinase"/>
    <property type="match status" value="1"/>
</dbReference>
<evidence type="ECO:0000256" key="1">
    <source>
        <dbReference type="ARBA" id="ARBA00000085"/>
    </source>
</evidence>
<evidence type="ECO:0000259" key="13">
    <source>
        <dbReference type="Pfam" id="PF13796"/>
    </source>
</evidence>
<evidence type="ECO:0000256" key="5">
    <source>
        <dbReference type="ARBA" id="ARBA00022741"/>
    </source>
</evidence>
<keyword evidence="10" id="KW-0812">Transmembrane</keyword>
<feature type="transmembrane region" description="Helical" evidence="10">
    <location>
        <begin position="53"/>
        <end position="76"/>
    </location>
</feature>
<keyword evidence="6 14" id="KW-0418">Kinase</keyword>
<evidence type="ECO:0000256" key="8">
    <source>
        <dbReference type="ARBA" id="ARBA00023012"/>
    </source>
</evidence>
<dbReference type="InterPro" id="IPR011712">
    <property type="entry name" value="Sig_transdc_His_kin_sub3_dim/P"/>
</dbReference>
<keyword evidence="7" id="KW-0067">ATP-binding</keyword>
<comment type="caution">
    <text evidence="14">The sequence shown here is derived from an EMBL/GenBank/DDBJ whole genome shotgun (WGS) entry which is preliminary data.</text>
</comment>
<keyword evidence="8" id="KW-0902">Two-component regulatory system</keyword>
<dbReference type="InterPro" id="IPR025828">
    <property type="entry name" value="Put_sensor_dom"/>
</dbReference>
<dbReference type="OrthoDB" id="3217947at2"/>
<proteinExistence type="predicted"/>
<keyword evidence="15" id="KW-1185">Reference proteome</keyword>
<dbReference type="InterPro" id="IPR050482">
    <property type="entry name" value="Sensor_HK_TwoCompSys"/>
</dbReference>
<evidence type="ECO:0000313" key="15">
    <source>
        <dbReference type="Proteomes" id="UP000033772"/>
    </source>
</evidence>
<evidence type="ECO:0000256" key="3">
    <source>
        <dbReference type="ARBA" id="ARBA00022553"/>
    </source>
</evidence>
<evidence type="ECO:0000256" key="4">
    <source>
        <dbReference type="ARBA" id="ARBA00022679"/>
    </source>
</evidence>
<feature type="domain" description="Signal transduction histidine kinase subgroup 3 dimerisation and phosphoacceptor" evidence="12">
    <location>
        <begin position="235"/>
        <end position="300"/>
    </location>
</feature>
<evidence type="ECO:0000256" key="2">
    <source>
        <dbReference type="ARBA" id="ARBA00012438"/>
    </source>
</evidence>
<feature type="domain" description="Putative sensor" evidence="13">
    <location>
        <begin position="30"/>
        <end position="207"/>
    </location>
</feature>
<keyword evidence="5" id="KW-0547">Nucleotide-binding</keyword>
<gene>
    <name evidence="14" type="ORF">UG56_019510</name>
</gene>
<evidence type="ECO:0000259" key="12">
    <source>
        <dbReference type="Pfam" id="PF07730"/>
    </source>
</evidence>
<feature type="transmembrane region" description="Helical" evidence="10">
    <location>
        <begin position="121"/>
        <end position="154"/>
    </location>
</feature>
<dbReference type="PANTHER" id="PTHR24421:SF10">
    <property type="entry name" value="NITRATE_NITRITE SENSOR PROTEIN NARQ"/>
    <property type="match status" value="1"/>
</dbReference>
<dbReference type="PANTHER" id="PTHR24421">
    <property type="entry name" value="NITRATE/NITRITE SENSOR PROTEIN NARX-RELATED"/>
    <property type="match status" value="1"/>
</dbReference>
<organism evidence="14 15">
    <name type="scientific">Nocardioides luteus</name>
    <dbReference type="NCBI Taxonomy" id="1844"/>
    <lineage>
        <taxon>Bacteria</taxon>
        <taxon>Bacillati</taxon>
        <taxon>Actinomycetota</taxon>
        <taxon>Actinomycetes</taxon>
        <taxon>Propionibacteriales</taxon>
        <taxon>Nocardioidaceae</taxon>
        <taxon>Nocardioides</taxon>
    </lineage>
</organism>
<dbReference type="Pfam" id="PF13796">
    <property type="entry name" value="Sensor"/>
    <property type="match status" value="1"/>
</dbReference>
<reference evidence="14" key="1">
    <citation type="submission" date="2016-10" db="EMBL/GenBank/DDBJ databases">
        <title>Draft Genome Sequence of Nocardioides luteus Strain BAFB, an Alkane-Degrading Bacterium Isolated from JP-7 Polluted Soil.</title>
        <authorList>
            <person name="Brown L."/>
            <person name="Ruiz O.N."/>
            <person name="Gunasekera T."/>
        </authorList>
    </citation>
    <scope>NUCLEOTIDE SEQUENCE [LARGE SCALE GENOMIC DNA]</scope>
    <source>
        <strain evidence="14">BAFB</strain>
    </source>
</reference>
<dbReference type="EMBL" id="JZDQ02000029">
    <property type="protein sequence ID" value="OIJ25102.1"/>
    <property type="molecule type" value="Genomic_DNA"/>
</dbReference>
<evidence type="ECO:0000256" key="10">
    <source>
        <dbReference type="SAM" id="Phobius"/>
    </source>
</evidence>
<dbReference type="Pfam" id="PF02518">
    <property type="entry name" value="HATPase_c"/>
    <property type="match status" value="1"/>
</dbReference>
<feature type="transmembrane region" description="Helical" evidence="10">
    <location>
        <begin position="174"/>
        <end position="197"/>
    </location>
</feature>
<feature type="transmembrane region" description="Helical" evidence="10">
    <location>
        <begin position="27"/>
        <end position="47"/>
    </location>
</feature>
<dbReference type="Gene3D" id="1.20.5.1930">
    <property type="match status" value="1"/>
</dbReference>
<comment type="catalytic activity">
    <reaction evidence="1">
        <text>ATP + protein L-histidine = ADP + protein N-phospho-L-histidine.</text>
        <dbReference type="EC" id="2.7.13.3"/>
    </reaction>
</comment>
<evidence type="ECO:0000256" key="7">
    <source>
        <dbReference type="ARBA" id="ARBA00022840"/>
    </source>
</evidence>
<dbReference type="Gene3D" id="3.30.565.10">
    <property type="entry name" value="Histidine kinase-like ATPase, C-terminal domain"/>
    <property type="match status" value="1"/>
</dbReference>
<dbReference type="InterPro" id="IPR003594">
    <property type="entry name" value="HATPase_dom"/>
</dbReference>
<dbReference type="GO" id="GO:0000155">
    <property type="term" value="F:phosphorelay sensor kinase activity"/>
    <property type="evidence" value="ECO:0007669"/>
    <property type="project" value="InterPro"/>
</dbReference>
<dbReference type="GO" id="GO:0016020">
    <property type="term" value="C:membrane"/>
    <property type="evidence" value="ECO:0007669"/>
    <property type="project" value="InterPro"/>
</dbReference>
<dbReference type="Pfam" id="PF07730">
    <property type="entry name" value="HisKA_3"/>
    <property type="match status" value="1"/>
</dbReference>
<keyword evidence="4" id="KW-0808">Transferase</keyword>
<dbReference type="AlphaFoldDB" id="A0A1J4N0I5"/>
<protein>
    <recommendedName>
        <fullName evidence="2">histidine kinase</fullName>
        <ecNumber evidence="2">2.7.13.3</ecNumber>
    </recommendedName>
</protein>
<keyword evidence="3" id="KW-0597">Phosphoprotein</keyword>
<keyword evidence="10" id="KW-1133">Transmembrane helix</keyword>
<dbReference type="GO" id="GO:0046983">
    <property type="term" value="F:protein dimerization activity"/>
    <property type="evidence" value="ECO:0007669"/>
    <property type="project" value="InterPro"/>
</dbReference>
<feature type="domain" description="Histidine kinase/HSP90-like ATPase" evidence="11">
    <location>
        <begin position="337"/>
        <end position="421"/>
    </location>
</feature>
<dbReference type="EC" id="2.7.13.3" evidence="2"/>
<feature type="region of interest" description="Disordered" evidence="9">
    <location>
        <begin position="404"/>
        <end position="424"/>
    </location>
</feature>
<name>A0A1J4N0I5_9ACTN</name>
<dbReference type="GO" id="GO:0005524">
    <property type="term" value="F:ATP binding"/>
    <property type="evidence" value="ECO:0007669"/>
    <property type="project" value="UniProtKB-KW"/>
</dbReference>
<dbReference type="CDD" id="cd16917">
    <property type="entry name" value="HATPase_UhpB-NarQ-NarX-like"/>
    <property type="match status" value="1"/>
</dbReference>
<evidence type="ECO:0000259" key="11">
    <source>
        <dbReference type="Pfam" id="PF02518"/>
    </source>
</evidence>
<dbReference type="InterPro" id="IPR036890">
    <property type="entry name" value="HATPase_C_sf"/>
</dbReference>
<accession>A0A1J4N0I5</accession>